<keyword evidence="2" id="KW-1185">Reference proteome</keyword>
<gene>
    <name evidence="1" type="ORF">ACFO3U_11970</name>
</gene>
<evidence type="ECO:0000313" key="1">
    <source>
        <dbReference type="EMBL" id="MFC4740710.1"/>
    </source>
</evidence>
<protein>
    <recommendedName>
        <fullName evidence="3">Lipocalin-like domain-containing protein</fullName>
    </recommendedName>
</protein>
<comment type="caution">
    <text evidence="1">The sequence shown here is derived from an EMBL/GenBank/DDBJ whole genome shotgun (WGS) entry which is preliminary data.</text>
</comment>
<sequence>MKSNFLIFLILPFMLSCKNQICGTYEILDSTKFEKEILQEKLDSLKYLRKNKGKYILTLRCDSVFYLKDINSDNSVNNFKGRWNYNKNKISLIYVQNNNHIKKDFFINKNTLLNIQKVKLCENDEYINNITFLTKTKNPD</sequence>
<dbReference type="EMBL" id="JBHSGW010000027">
    <property type="protein sequence ID" value="MFC4740710.1"/>
    <property type="molecule type" value="Genomic_DNA"/>
</dbReference>
<evidence type="ECO:0008006" key="3">
    <source>
        <dbReference type="Google" id="ProtNLM"/>
    </source>
</evidence>
<accession>A0ABV9P714</accession>
<dbReference type="PROSITE" id="PS51257">
    <property type="entry name" value="PROKAR_LIPOPROTEIN"/>
    <property type="match status" value="1"/>
</dbReference>
<dbReference type="RefSeq" id="WP_379742630.1">
    <property type="nucleotide sequence ID" value="NZ_JBHSGW010000027.1"/>
</dbReference>
<organism evidence="1 2">
    <name type="scientific">Flavobacterium ponti</name>
    <dbReference type="NCBI Taxonomy" id="665133"/>
    <lineage>
        <taxon>Bacteria</taxon>
        <taxon>Pseudomonadati</taxon>
        <taxon>Bacteroidota</taxon>
        <taxon>Flavobacteriia</taxon>
        <taxon>Flavobacteriales</taxon>
        <taxon>Flavobacteriaceae</taxon>
        <taxon>Flavobacterium</taxon>
    </lineage>
</organism>
<reference evidence="2" key="1">
    <citation type="journal article" date="2019" name="Int. J. Syst. Evol. Microbiol.">
        <title>The Global Catalogue of Microorganisms (GCM) 10K type strain sequencing project: providing services to taxonomists for standard genome sequencing and annotation.</title>
        <authorList>
            <consortium name="The Broad Institute Genomics Platform"/>
            <consortium name="The Broad Institute Genome Sequencing Center for Infectious Disease"/>
            <person name="Wu L."/>
            <person name="Ma J."/>
        </authorList>
    </citation>
    <scope>NUCLEOTIDE SEQUENCE [LARGE SCALE GENOMIC DNA]</scope>
    <source>
        <strain evidence="2">CCUG 50349</strain>
    </source>
</reference>
<name>A0ABV9P714_9FLAO</name>
<evidence type="ECO:0000313" key="2">
    <source>
        <dbReference type="Proteomes" id="UP001595885"/>
    </source>
</evidence>
<dbReference type="Proteomes" id="UP001595885">
    <property type="component" value="Unassembled WGS sequence"/>
</dbReference>
<proteinExistence type="predicted"/>